<dbReference type="InterPro" id="IPR051783">
    <property type="entry name" value="NAD(P)-dependent_oxidoreduct"/>
</dbReference>
<evidence type="ECO:0000313" key="3">
    <source>
        <dbReference type="Proteomes" id="UP000604475"/>
    </source>
</evidence>
<gene>
    <name evidence="2" type="ORF">I7412_07755</name>
</gene>
<comment type="caution">
    <text evidence="2">The sequence shown here is derived from an EMBL/GenBank/DDBJ whole genome shotgun (WGS) entry which is preliminary data.</text>
</comment>
<name>A0A937UPA2_9ACTN</name>
<dbReference type="SUPFAM" id="SSF51735">
    <property type="entry name" value="NAD(P)-binding Rossmann-fold domains"/>
    <property type="match status" value="1"/>
</dbReference>
<dbReference type="InterPro" id="IPR036291">
    <property type="entry name" value="NAD(P)-bd_dom_sf"/>
</dbReference>
<dbReference type="InterPro" id="IPR001509">
    <property type="entry name" value="Epimerase_deHydtase"/>
</dbReference>
<dbReference type="PANTHER" id="PTHR48079">
    <property type="entry name" value="PROTEIN YEEZ"/>
    <property type="match status" value="1"/>
</dbReference>
<proteinExistence type="predicted"/>
<dbReference type="Gene3D" id="3.40.50.720">
    <property type="entry name" value="NAD(P)-binding Rossmann-like Domain"/>
    <property type="match status" value="1"/>
</dbReference>
<feature type="domain" description="NAD-dependent epimerase/dehydratase" evidence="1">
    <location>
        <begin position="6"/>
        <end position="232"/>
    </location>
</feature>
<dbReference type="RefSeq" id="WP_203007304.1">
    <property type="nucleotide sequence ID" value="NZ_JADWYU010000105.1"/>
</dbReference>
<evidence type="ECO:0000313" key="2">
    <source>
        <dbReference type="EMBL" id="MBL7627060.1"/>
    </source>
</evidence>
<dbReference type="PANTHER" id="PTHR48079:SF6">
    <property type="entry name" value="NAD(P)-BINDING DOMAIN-CONTAINING PROTEIN-RELATED"/>
    <property type="match status" value="1"/>
</dbReference>
<organism evidence="2 3">
    <name type="scientific">Frankia nepalensis</name>
    <dbReference type="NCBI Taxonomy" id="1836974"/>
    <lineage>
        <taxon>Bacteria</taxon>
        <taxon>Bacillati</taxon>
        <taxon>Actinomycetota</taxon>
        <taxon>Actinomycetes</taxon>
        <taxon>Frankiales</taxon>
        <taxon>Frankiaceae</taxon>
        <taxon>Frankia</taxon>
    </lineage>
</organism>
<dbReference type="GO" id="GO:0004029">
    <property type="term" value="F:aldehyde dehydrogenase (NAD+) activity"/>
    <property type="evidence" value="ECO:0007669"/>
    <property type="project" value="TreeGrafter"/>
</dbReference>
<keyword evidence="3" id="KW-1185">Reference proteome</keyword>
<dbReference type="EMBL" id="JAEACQ010000155">
    <property type="protein sequence ID" value="MBL7627060.1"/>
    <property type="molecule type" value="Genomic_DNA"/>
</dbReference>
<evidence type="ECO:0000259" key="1">
    <source>
        <dbReference type="Pfam" id="PF01370"/>
    </source>
</evidence>
<sequence>MVDTQLVMGASGYLGSHVTRQLVERGDDVRVWIRHTSSTRAFDDLPVQRHHGDLTDDEAMRAAMRGVDTVYYCVVDARAWLRDPAPLFATNVEGLRHALDAAVETKVRRFVFCSTVGTIGLSPDGGPADEDDPHTWKHLGGPYIQARVAAEDLVLEYVRERGLQAVVMCVSTTYGAPDYGSPHGRLVSDAAVGKMPVYFGGGSAMEVVGIKDAAHAFLLAAAKGRVGERYIISERYMTWKELITTAAAAGGAKPPRVGVPLPVLKVFGRVCDVAGRVLRRDMPMTSVSVRLMHFMPPLDHGKATRELGWDPSPTPEAVREAARFYLEQRRGDAR</sequence>
<dbReference type="AlphaFoldDB" id="A0A937UPA2"/>
<accession>A0A937UPA2</accession>
<dbReference type="Proteomes" id="UP000604475">
    <property type="component" value="Unassembled WGS sequence"/>
</dbReference>
<dbReference type="GO" id="GO:0005737">
    <property type="term" value="C:cytoplasm"/>
    <property type="evidence" value="ECO:0007669"/>
    <property type="project" value="TreeGrafter"/>
</dbReference>
<dbReference type="Pfam" id="PF01370">
    <property type="entry name" value="Epimerase"/>
    <property type="match status" value="1"/>
</dbReference>
<reference evidence="2" key="1">
    <citation type="submission" date="2020-12" db="EMBL/GenBank/DDBJ databases">
        <title>Genomic characterization of non-nitrogen-fixing Frankia strains.</title>
        <authorList>
            <person name="Carlos-Shanley C."/>
            <person name="Guerra T."/>
            <person name="Hahn D."/>
        </authorList>
    </citation>
    <scope>NUCLEOTIDE SEQUENCE</scope>
    <source>
        <strain evidence="2">CN6</strain>
    </source>
</reference>
<protein>
    <submittedName>
        <fullName evidence="2">NAD-dependent epimerase/dehydratase family protein</fullName>
    </submittedName>
</protein>